<dbReference type="PANTHER" id="PTHR43329">
    <property type="entry name" value="EPOXIDE HYDROLASE"/>
    <property type="match status" value="1"/>
</dbReference>
<feature type="domain" description="AB hydrolase-1" evidence="2">
    <location>
        <begin position="31"/>
        <end position="274"/>
    </location>
</feature>
<name>A0AAW8CUT8_9BURK</name>
<dbReference type="PRINTS" id="PR00412">
    <property type="entry name" value="EPOXHYDRLASE"/>
</dbReference>
<dbReference type="Proteomes" id="UP001242045">
    <property type="component" value="Unassembled WGS sequence"/>
</dbReference>
<dbReference type="Pfam" id="PF00561">
    <property type="entry name" value="Abhydrolase_1"/>
    <property type="match status" value="1"/>
</dbReference>
<dbReference type="PRINTS" id="PR00111">
    <property type="entry name" value="ABHYDROLASE"/>
</dbReference>
<accession>A0AAW8CUT8</accession>
<dbReference type="GO" id="GO:0016787">
    <property type="term" value="F:hydrolase activity"/>
    <property type="evidence" value="ECO:0007669"/>
    <property type="project" value="UniProtKB-KW"/>
</dbReference>
<dbReference type="Gene3D" id="3.40.50.1820">
    <property type="entry name" value="alpha/beta hydrolase"/>
    <property type="match status" value="1"/>
</dbReference>
<evidence type="ECO:0000256" key="1">
    <source>
        <dbReference type="ARBA" id="ARBA00022801"/>
    </source>
</evidence>
<gene>
    <name evidence="3" type="ORF">J2W31_000782</name>
</gene>
<dbReference type="AlphaFoldDB" id="A0AAW8CUT8"/>
<evidence type="ECO:0000313" key="3">
    <source>
        <dbReference type="EMBL" id="MDP9891679.1"/>
    </source>
</evidence>
<reference evidence="3" key="1">
    <citation type="submission" date="2023-07" db="EMBL/GenBank/DDBJ databases">
        <title>Sorghum-associated microbial communities from plants grown in Nebraska, USA.</title>
        <authorList>
            <person name="Schachtman D."/>
        </authorList>
    </citation>
    <scope>NUCLEOTIDE SEQUENCE</scope>
    <source>
        <strain evidence="3">DS3754</strain>
    </source>
</reference>
<evidence type="ECO:0000259" key="2">
    <source>
        <dbReference type="Pfam" id="PF00561"/>
    </source>
</evidence>
<sequence>MNTMEATLMHRTLDTNGVSLHVATAGAEGAPLVMLLHGFPEYWGAWRQQVQPLVDAGWRVAVPDQRGYGESQKPEGTGAYTLDTLADDVMGIAQALHAPRFCLVGHDWGGMVAWHLAAREPAAVERLAILNAPHPATFFSYALTHPLQMLRSTYVGFFQLRWIPEALLRANNFALLQAALTHSSRPGTFGEDKLAGYRAAWAEPDALRAMLDWYRAMPLARPRAEKIEAPVRIVWGDADSALEPGLAQAALRYCRNGHVVRLPRASHWLHHEEPDEVNALLVEFLGNGRAAAATESRSKNAR</sequence>
<dbReference type="EMBL" id="JAUSRD010000002">
    <property type="protein sequence ID" value="MDP9891679.1"/>
    <property type="molecule type" value="Genomic_DNA"/>
</dbReference>
<dbReference type="SUPFAM" id="SSF53474">
    <property type="entry name" value="alpha/beta-Hydrolases"/>
    <property type="match status" value="1"/>
</dbReference>
<dbReference type="InterPro" id="IPR000639">
    <property type="entry name" value="Epox_hydrolase-like"/>
</dbReference>
<dbReference type="RefSeq" id="WP_307683901.1">
    <property type="nucleotide sequence ID" value="NZ_JAUSRD010000002.1"/>
</dbReference>
<dbReference type="InterPro" id="IPR000073">
    <property type="entry name" value="AB_hydrolase_1"/>
</dbReference>
<dbReference type="InterPro" id="IPR029058">
    <property type="entry name" value="AB_hydrolase_fold"/>
</dbReference>
<evidence type="ECO:0000313" key="4">
    <source>
        <dbReference type="Proteomes" id="UP001242045"/>
    </source>
</evidence>
<organism evidence="3 4">
    <name type="scientific">Variovorax boronicumulans</name>
    <dbReference type="NCBI Taxonomy" id="436515"/>
    <lineage>
        <taxon>Bacteria</taxon>
        <taxon>Pseudomonadati</taxon>
        <taxon>Pseudomonadota</taxon>
        <taxon>Betaproteobacteria</taxon>
        <taxon>Burkholderiales</taxon>
        <taxon>Comamonadaceae</taxon>
        <taxon>Variovorax</taxon>
    </lineage>
</organism>
<proteinExistence type="predicted"/>
<comment type="caution">
    <text evidence="3">The sequence shown here is derived from an EMBL/GenBank/DDBJ whole genome shotgun (WGS) entry which is preliminary data.</text>
</comment>
<protein>
    <submittedName>
        <fullName evidence="3">Pimeloyl-ACP methyl ester carboxylesterase</fullName>
    </submittedName>
</protein>
<keyword evidence="1" id="KW-0378">Hydrolase</keyword>